<protein>
    <recommendedName>
        <fullName evidence="6">Ig-like domain-containing protein</fullName>
    </recommendedName>
</protein>
<evidence type="ECO:0000256" key="2">
    <source>
        <dbReference type="ARBA" id="ARBA00023136"/>
    </source>
</evidence>
<dbReference type="GO" id="GO:0005911">
    <property type="term" value="C:cell-cell junction"/>
    <property type="evidence" value="ECO:0007669"/>
    <property type="project" value="TreeGrafter"/>
</dbReference>
<keyword evidence="2" id="KW-0472">Membrane</keyword>
<evidence type="ECO:0000256" key="3">
    <source>
        <dbReference type="ARBA" id="ARBA00023157"/>
    </source>
</evidence>
<dbReference type="InterPro" id="IPR051275">
    <property type="entry name" value="Cell_adhesion_signaling"/>
</dbReference>
<dbReference type="PROSITE" id="PS50835">
    <property type="entry name" value="IG_LIKE"/>
    <property type="match status" value="2"/>
</dbReference>
<keyword evidence="5" id="KW-0393">Immunoglobulin domain</keyword>
<dbReference type="InterPro" id="IPR013783">
    <property type="entry name" value="Ig-like_fold"/>
</dbReference>
<comment type="caution">
    <text evidence="7">The sequence shown here is derived from an EMBL/GenBank/DDBJ whole genome shotgun (WGS) entry which is preliminary data.</text>
</comment>
<evidence type="ECO:0000313" key="7">
    <source>
        <dbReference type="EMBL" id="PIK46698.1"/>
    </source>
</evidence>
<evidence type="ECO:0000256" key="1">
    <source>
        <dbReference type="ARBA" id="ARBA00004479"/>
    </source>
</evidence>
<dbReference type="EMBL" id="MRZV01000627">
    <property type="protein sequence ID" value="PIK46698.1"/>
    <property type="molecule type" value="Genomic_DNA"/>
</dbReference>
<name>A0A2G8KFA9_STIJA</name>
<dbReference type="InterPro" id="IPR036179">
    <property type="entry name" value="Ig-like_dom_sf"/>
</dbReference>
<dbReference type="OrthoDB" id="10657421at2759"/>
<sequence>MKIGCFLEGSCQTVDTYTTKDAELLPCTITEQTPTVIWAEIVVGDSITVLTYQSGNPPLISISTEEKYNNFNYTLEPTSFNLVILNVEDEDGGVYGCSPFGSNPTTYDVTVEVLAKPTVRYESQDVDVLDVIVGSSYDLTCAATGARSLSDLSLVWDPSLVKKTPIIITPNGDYTDYSITSTYTAVRGDSSITCQLTGYVMQGEINDQRMELISHTMNLNVRYAPVCTMTIQEGEDCRVVTLTCECHAVPEVITQYSFFVGSNTIHVGTSNTFTVSGVYGTSSSFSCSAANAIGMVTSQMGKLIIATQFMTELHLEKGNSLGSERTKVISHCM</sequence>
<proteinExistence type="predicted"/>
<feature type="domain" description="Ig-like" evidence="6">
    <location>
        <begin position="1"/>
        <end position="97"/>
    </location>
</feature>
<dbReference type="InterPro" id="IPR007110">
    <property type="entry name" value="Ig-like_dom"/>
</dbReference>
<evidence type="ECO:0000313" key="8">
    <source>
        <dbReference type="Proteomes" id="UP000230750"/>
    </source>
</evidence>
<dbReference type="GO" id="GO:0050839">
    <property type="term" value="F:cell adhesion molecule binding"/>
    <property type="evidence" value="ECO:0007669"/>
    <property type="project" value="TreeGrafter"/>
</dbReference>
<evidence type="ECO:0000256" key="5">
    <source>
        <dbReference type="ARBA" id="ARBA00023319"/>
    </source>
</evidence>
<gene>
    <name evidence="7" type="ORF">BSL78_16436</name>
</gene>
<dbReference type="AlphaFoldDB" id="A0A2G8KFA9"/>
<dbReference type="PANTHER" id="PTHR11640">
    <property type="entry name" value="NEPHRIN"/>
    <property type="match status" value="1"/>
</dbReference>
<dbReference type="SUPFAM" id="SSF48726">
    <property type="entry name" value="Immunoglobulin"/>
    <property type="match status" value="1"/>
</dbReference>
<keyword evidence="4" id="KW-0325">Glycoprotein</keyword>
<organism evidence="7 8">
    <name type="scientific">Stichopus japonicus</name>
    <name type="common">Sea cucumber</name>
    <dbReference type="NCBI Taxonomy" id="307972"/>
    <lineage>
        <taxon>Eukaryota</taxon>
        <taxon>Metazoa</taxon>
        <taxon>Echinodermata</taxon>
        <taxon>Eleutherozoa</taxon>
        <taxon>Echinozoa</taxon>
        <taxon>Holothuroidea</taxon>
        <taxon>Aspidochirotacea</taxon>
        <taxon>Aspidochirotida</taxon>
        <taxon>Stichopodidae</taxon>
        <taxon>Apostichopus</taxon>
    </lineage>
</organism>
<reference evidence="7 8" key="1">
    <citation type="journal article" date="2017" name="PLoS Biol.">
        <title>The sea cucumber genome provides insights into morphological evolution and visceral regeneration.</title>
        <authorList>
            <person name="Zhang X."/>
            <person name="Sun L."/>
            <person name="Yuan J."/>
            <person name="Sun Y."/>
            <person name="Gao Y."/>
            <person name="Zhang L."/>
            <person name="Li S."/>
            <person name="Dai H."/>
            <person name="Hamel J.F."/>
            <person name="Liu C."/>
            <person name="Yu Y."/>
            <person name="Liu S."/>
            <person name="Lin W."/>
            <person name="Guo K."/>
            <person name="Jin S."/>
            <person name="Xu P."/>
            <person name="Storey K.B."/>
            <person name="Huan P."/>
            <person name="Zhang T."/>
            <person name="Zhou Y."/>
            <person name="Zhang J."/>
            <person name="Lin C."/>
            <person name="Li X."/>
            <person name="Xing L."/>
            <person name="Huo D."/>
            <person name="Sun M."/>
            <person name="Wang L."/>
            <person name="Mercier A."/>
            <person name="Li F."/>
            <person name="Yang H."/>
            <person name="Xiang J."/>
        </authorList>
    </citation>
    <scope>NUCLEOTIDE SEQUENCE [LARGE SCALE GENOMIC DNA]</scope>
    <source>
        <strain evidence="7">Shaxun</strain>
        <tissue evidence="7">Muscle</tissue>
    </source>
</reference>
<feature type="domain" description="Ig-like" evidence="6">
    <location>
        <begin position="117"/>
        <end position="206"/>
    </location>
</feature>
<accession>A0A2G8KFA9</accession>
<dbReference type="Proteomes" id="UP000230750">
    <property type="component" value="Unassembled WGS sequence"/>
</dbReference>
<keyword evidence="8" id="KW-1185">Reference proteome</keyword>
<dbReference type="PANTHER" id="PTHR11640:SF31">
    <property type="entry name" value="IRREGULAR CHIASM C-ROUGHEST PROTEIN-RELATED"/>
    <property type="match status" value="1"/>
</dbReference>
<evidence type="ECO:0000256" key="4">
    <source>
        <dbReference type="ARBA" id="ARBA00023180"/>
    </source>
</evidence>
<keyword evidence="3" id="KW-1015">Disulfide bond</keyword>
<evidence type="ECO:0000259" key="6">
    <source>
        <dbReference type="PROSITE" id="PS50835"/>
    </source>
</evidence>
<dbReference type="Gene3D" id="2.60.40.10">
    <property type="entry name" value="Immunoglobulins"/>
    <property type="match status" value="2"/>
</dbReference>
<dbReference type="GO" id="GO:0098609">
    <property type="term" value="P:cell-cell adhesion"/>
    <property type="evidence" value="ECO:0007669"/>
    <property type="project" value="TreeGrafter"/>
</dbReference>
<comment type="subcellular location">
    <subcellularLocation>
        <location evidence="1">Membrane</location>
        <topology evidence="1">Single-pass type I membrane protein</topology>
    </subcellularLocation>
</comment>
<dbReference type="GO" id="GO:0005886">
    <property type="term" value="C:plasma membrane"/>
    <property type="evidence" value="ECO:0007669"/>
    <property type="project" value="TreeGrafter"/>
</dbReference>